<reference evidence="5 6" key="1">
    <citation type="journal article" date="2017" name="Int. J. Syst. Evol. Microbiol.">
        <title>Pseudokineococcus basanitobsidens sp. nov., isolated from volcanic rock.</title>
        <authorList>
            <person name="Lee D.W."/>
            <person name="Park M.Y."/>
            <person name="Kim J.J."/>
            <person name="Kim B.S."/>
        </authorList>
    </citation>
    <scope>NUCLEOTIDE SEQUENCE [LARGE SCALE GENOMIC DNA]</scope>
    <source>
        <strain evidence="5 6">DSM 103726</strain>
    </source>
</reference>
<dbReference type="InterPro" id="IPR016047">
    <property type="entry name" value="M23ase_b-sheet_dom"/>
</dbReference>
<keyword evidence="3" id="KW-1133">Transmembrane helix</keyword>
<comment type="caution">
    <text evidence="5">The sequence shown here is derived from an EMBL/GenBank/DDBJ whole genome shotgun (WGS) entry which is preliminary data.</text>
</comment>
<dbReference type="PANTHER" id="PTHR21666:SF289">
    <property type="entry name" value="L-ALA--D-GLU ENDOPEPTIDASE"/>
    <property type="match status" value="1"/>
</dbReference>
<evidence type="ECO:0000256" key="2">
    <source>
        <dbReference type="SAM" id="MobiDB-lite"/>
    </source>
</evidence>
<keyword evidence="3" id="KW-0812">Transmembrane</keyword>
<dbReference type="EMBL" id="JBBIAA010000017">
    <property type="protein sequence ID" value="MEJ5946182.1"/>
    <property type="molecule type" value="Genomic_DNA"/>
</dbReference>
<keyword evidence="3" id="KW-0472">Membrane</keyword>
<feature type="domain" description="M23ase beta-sheet core" evidence="4">
    <location>
        <begin position="724"/>
        <end position="818"/>
    </location>
</feature>
<keyword evidence="1" id="KW-0732">Signal</keyword>
<evidence type="ECO:0000256" key="1">
    <source>
        <dbReference type="ARBA" id="ARBA00022729"/>
    </source>
</evidence>
<feature type="transmembrane region" description="Helical" evidence="3">
    <location>
        <begin position="315"/>
        <end position="336"/>
    </location>
</feature>
<organism evidence="5 6">
    <name type="scientific">Pseudokineococcus basanitobsidens</name>
    <dbReference type="NCBI Taxonomy" id="1926649"/>
    <lineage>
        <taxon>Bacteria</taxon>
        <taxon>Bacillati</taxon>
        <taxon>Actinomycetota</taxon>
        <taxon>Actinomycetes</taxon>
        <taxon>Kineosporiales</taxon>
        <taxon>Kineosporiaceae</taxon>
        <taxon>Pseudokineococcus</taxon>
    </lineage>
</organism>
<accession>A0ABU8RM55</accession>
<dbReference type="Gene3D" id="2.70.70.10">
    <property type="entry name" value="Glucose Permease (Domain IIA)"/>
    <property type="match status" value="1"/>
</dbReference>
<evidence type="ECO:0000313" key="6">
    <source>
        <dbReference type="Proteomes" id="UP001387100"/>
    </source>
</evidence>
<dbReference type="PANTHER" id="PTHR21666">
    <property type="entry name" value="PEPTIDASE-RELATED"/>
    <property type="match status" value="1"/>
</dbReference>
<evidence type="ECO:0000313" key="5">
    <source>
        <dbReference type="EMBL" id="MEJ5946182.1"/>
    </source>
</evidence>
<keyword evidence="6" id="KW-1185">Reference proteome</keyword>
<evidence type="ECO:0000256" key="3">
    <source>
        <dbReference type="SAM" id="Phobius"/>
    </source>
</evidence>
<sequence length="914" mass="95633">MSTLLGDARIRIRPDTAGFQREADRGLAPALRKIAATAGAAVAAAGIGTVLKDSISAASDLGESLNALSVTYGDNAAGVEDLGKRAARSLGLSNVEFNNLGVRFSAFTKTIAGTGGDVVGTLDDLTKRSADFASVMNLDVADAAGLFQSGLAGETEPLRAYGLDLSAAAVEAYALKEGISASSNSMTEAEKTQARYGLLMSQTANTAGDFANTSDSLANSQRILGARTDDLKARLGEALLPAMTSLVNVAGDKLLPAVEGLISGFESGTGAGGRIREVLSAVGARASEVGAVLRDDVFPVLVNTGRTLYENRDTILAVVAGLAAAKTALVVISAATKTYTAVTAALTVVQKLLNGTMRANPIGLIVTAIGLLVGALVLAYQKSDTFRKVVDTAWAAIKIAANIAWTFLRDKVLIPLGLKIIEAWQKFQEFRKNLDVVWEAVKIAFREGAKYAINKFLDLVGKIIQGAADAFGWVPGLGDKLQDAADNFNTFRDNVNRSLDGVKDKDVKIRAELDATAAALVKSGVSPSVAAQRTRVALRATGGSVIGPGTATSDSIPALLSNGEHVWTAKEVARAGGHHAVEAMRRDVLRRANGGPVEWGSVSQSKWDALRAAGWRGRAGDNAERLYAPDPADRGRGLRVVPQLPATDSFDVISTAFTRGADALESSMRSRVKELSAAANRAAEASQGADGFTGGSGPWRRPGRGRLSSPFGYRTHPVTGRRKLHNGLDLAAGAGAPIVAASLGKVLSAGRSGTYGNFVQIAHTGGLVSGYAHLSSIAAKVGRTVQPGQLIGREGSTGRVTGPHLHFNLKRNGSFFDPAPFLRARGAFDLGGIARGTGMLPKATPRPERVLSPRQTDAFEAAMRRDFATGEPKVDVYVQAVPDGEYVRQEARVVFSEQAARASRTRASLMRTGG</sequence>
<dbReference type="RefSeq" id="WP_339575564.1">
    <property type="nucleotide sequence ID" value="NZ_JBBIAA010000017.1"/>
</dbReference>
<dbReference type="SUPFAM" id="SSF51261">
    <property type="entry name" value="Duplicated hybrid motif"/>
    <property type="match status" value="1"/>
</dbReference>
<name>A0ABU8RM55_9ACTN</name>
<dbReference type="Pfam" id="PF01551">
    <property type="entry name" value="Peptidase_M23"/>
    <property type="match status" value="1"/>
</dbReference>
<dbReference type="CDD" id="cd12797">
    <property type="entry name" value="M23_peptidase"/>
    <property type="match status" value="1"/>
</dbReference>
<evidence type="ECO:0000259" key="4">
    <source>
        <dbReference type="Pfam" id="PF01551"/>
    </source>
</evidence>
<protein>
    <submittedName>
        <fullName evidence="5">Peptidoglycan DD-metalloendopeptidase family protein</fullName>
    </submittedName>
</protein>
<dbReference type="InterPro" id="IPR011055">
    <property type="entry name" value="Dup_hybrid_motif"/>
</dbReference>
<proteinExistence type="predicted"/>
<feature type="region of interest" description="Disordered" evidence="2">
    <location>
        <begin position="684"/>
        <end position="717"/>
    </location>
</feature>
<feature type="transmembrane region" description="Helical" evidence="3">
    <location>
        <begin position="362"/>
        <end position="380"/>
    </location>
</feature>
<gene>
    <name evidence="5" type="ORF">WDZ17_12860</name>
</gene>
<dbReference type="InterPro" id="IPR050570">
    <property type="entry name" value="Cell_wall_metabolism_enzyme"/>
</dbReference>
<dbReference type="Proteomes" id="UP001387100">
    <property type="component" value="Unassembled WGS sequence"/>
</dbReference>